<keyword evidence="1" id="KW-1133">Transmembrane helix</keyword>
<evidence type="ECO:0000313" key="3">
    <source>
        <dbReference type="EMBL" id="SCM26553.1"/>
    </source>
</evidence>
<evidence type="ECO:0000313" key="9">
    <source>
        <dbReference type="Proteomes" id="UP000219974"/>
    </source>
</evidence>
<gene>
    <name evidence="2" type="ORF">PBK173_000461500</name>
    <name evidence="4" type="ORF">PBNK65E_000451400</name>
    <name evidence="3" type="ORF">PBNK65NY_000450200</name>
    <name evidence="6" type="ORF">PBSP11A_000451200</name>
    <name evidence="5" type="ORF">PBSP11RLL_000450500</name>
</gene>
<evidence type="ECO:0000313" key="6">
    <source>
        <dbReference type="EMBL" id="SCO64267.1"/>
    </source>
</evidence>
<keyword evidence="1" id="KW-0812">Transmembrane</keyword>
<keyword evidence="1" id="KW-0472">Membrane</keyword>
<reference evidence="2 7" key="1">
    <citation type="submission" date="2016-02" db="EMBL/GenBank/DDBJ databases">
        <authorList>
            <consortium name="Pathogen Informatics"/>
        </authorList>
    </citation>
    <scope>NUCLEOTIDE SEQUENCE [LARGE SCALE GENOMIC DNA]</scope>
    <source>
        <strain evidence="2 7">K173</strain>
        <strain evidence="3 11">NK65 ny</strain>
        <strain evidence="4 10">NK65e</strain>
        <strain evidence="6 8">SP11 Antwerpcl1</strain>
        <strain evidence="5 9">SP11 RLL</strain>
    </source>
</reference>
<dbReference type="EMBL" id="LT160034">
    <property type="protein sequence ID" value="CXJ20714.1"/>
    <property type="molecule type" value="Genomic_DNA"/>
</dbReference>
<dbReference type="Proteomes" id="UP000069549">
    <property type="component" value="Chromosome 14"/>
</dbReference>
<feature type="transmembrane region" description="Helical" evidence="1">
    <location>
        <begin position="405"/>
        <end position="426"/>
    </location>
</feature>
<dbReference type="EMBL" id="LT608150">
    <property type="protein sequence ID" value="SCM26553.1"/>
    <property type="molecule type" value="Genomic_DNA"/>
</dbReference>
<dbReference type="Proteomes" id="UP000516480">
    <property type="component" value="Chromosome 14"/>
</dbReference>
<accession>A0A0Z0AVV6</accession>
<evidence type="ECO:0000313" key="11">
    <source>
        <dbReference type="Proteomes" id="UP000516480"/>
    </source>
</evidence>
<evidence type="ECO:0000313" key="4">
    <source>
        <dbReference type="EMBL" id="SCN28516.1"/>
    </source>
</evidence>
<evidence type="ECO:0000313" key="7">
    <source>
        <dbReference type="Proteomes" id="UP000069549"/>
    </source>
</evidence>
<dbReference type="OrthoDB" id="385596at2759"/>
<name>A0A0Z0AVV6_PLABE</name>
<dbReference type="Proteomes" id="UP000219974">
    <property type="component" value="Chromosome 14"/>
</dbReference>
<dbReference type="EMBL" id="LT608278">
    <property type="protein sequence ID" value="SCO62706.1"/>
    <property type="molecule type" value="Genomic_DNA"/>
</dbReference>
<evidence type="ECO:0000313" key="8">
    <source>
        <dbReference type="Proteomes" id="UP000219860"/>
    </source>
</evidence>
<evidence type="ECO:0000313" key="2">
    <source>
        <dbReference type="EMBL" id="CXJ20714.1"/>
    </source>
</evidence>
<dbReference type="Proteomes" id="UP000219860">
    <property type="component" value="Chromosome 14"/>
</dbReference>
<dbReference type="AlphaFoldDB" id="A0A0Z0AVV6"/>
<evidence type="ECO:0000313" key="10">
    <source>
        <dbReference type="Proteomes" id="UP000220214"/>
    </source>
</evidence>
<proteinExistence type="predicted"/>
<sequence length="444" mass="51907">MVYNLLKHLSIKLIYILLIINISGFQLRNKIPTIKENEFKNDQAKIPIHKVIPYFSKETVILEGNEVKKINVEDNICSNSIKDREHLNSPSSISFDLENEAHSIDIRYEHNVYYHAIETLKFLKFGVCNKVLKIKIPITNDLCEYEAFSSYILKVKYLKIIKSEKLLHDMLKIGKFILVKVKDDFILSTDIASFNKDEYFVFSGTMKNSSILIDISDFITKKVCPKNITPQKSDNNPEKINREEGNLDIKKHITLIFLTSHSLSGVIIFPEFPPNVKDIKHKNIRNIVKITKSIKKEYINLEMMSPCYNACADNLSYQCKYNKCTEKDTAFCDKYFYISFNKCLPTACENILNESNANDKDVNNMLTEKNDKYKEEEDIYGNEMIRRGKNKKLSIFMWIINNKNISLGILIFFIFAIIFGCLYCYFRSMLSFHNDEEYYVSKYK</sequence>
<protein>
    <submittedName>
        <fullName evidence="2">Uncharacterized protein</fullName>
    </submittedName>
</protein>
<dbReference type="Proteomes" id="UP000220214">
    <property type="component" value="Chromosome 14"/>
</dbReference>
<organism evidence="2 7">
    <name type="scientific">Plasmodium berghei</name>
    <dbReference type="NCBI Taxonomy" id="5821"/>
    <lineage>
        <taxon>Eukaryota</taxon>
        <taxon>Sar</taxon>
        <taxon>Alveolata</taxon>
        <taxon>Apicomplexa</taxon>
        <taxon>Aconoidasida</taxon>
        <taxon>Haemosporida</taxon>
        <taxon>Plasmodiidae</taxon>
        <taxon>Plasmodium</taxon>
        <taxon>Plasmodium (Vinckeia)</taxon>
    </lineage>
</organism>
<dbReference type="EMBL" id="LT614640">
    <property type="protein sequence ID" value="SCN28516.1"/>
    <property type="molecule type" value="Genomic_DNA"/>
</dbReference>
<evidence type="ECO:0000256" key="1">
    <source>
        <dbReference type="SAM" id="Phobius"/>
    </source>
</evidence>
<evidence type="ECO:0000313" key="5">
    <source>
        <dbReference type="EMBL" id="SCO62706.1"/>
    </source>
</evidence>
<dbReference type="EMBL" id="LT608262">
    <property type="protein sequence ID" value="SCO64267.1"/>
    <property type="molecule type" value="Genomic_DNA"/>
</dbReference>
<dbReference type="VEuPathDB" id="PlasmoDB:PBANKA_1433700"/>
<dbReference type="OMA" id="MWIINNK"/>